<dbReference type="Proteomes" id="UP000033956">
    <property type="component" value="Unassembled WGS sequence"/>
</dbReference>
<dbReference type="InterPro" id="IPR007037">
    <property type="entry name" value="SIP_rossman_dom"/>
</dbReference>
<gene>
    <name evidence="2" type="primary">viuB_5</name>
    <name evidence="2" type="ORF">RS81_03493</name>
</gene>
<dbReference type="RefSeq" id="WP_045277342.1">
    <property type="nucleotide sequence ID" value="NZ_BAAAUP010000002.1"/>
</dbReference>
<dbReference type="PATRIC" id="fig|92835.4.peg.3530"/>
<dbReference type="InterPro" id="IPR039261">
    <property type="entry name" value="FNR_nucleotide-bd"/>
</dbReference>
<feature type="domain" description="FAD-binding FR-type" evidence="1">
    <location>
        <begin position="18"/>
        <end position="131"/>
    </location>
</feature>
<dbReference type="Gene3D" id="2.40.30.10">
    <property type="entry name" value="Translation factors"/>
    <property type="match status" value="1"/>
</dbReference>
<name>A0A0M2H148_9MICO</name>
<dbReference type="AlphaFoldDB" id="A0A0M2H148"/>
<dbReference type="STRING" id="92835.RS81_03493"/>
<dbReference type="InterPro" id="IPR017938">
    <property type="entry name" value="Riboflavin_synthase-like_b-brl"/>
</dbReference>
<organism evidence="2 3">
    <name type="scientific">Microbacterium terrae</name>
    <dbReference type="NCBI Taxonomy" id="69369"/>
    <lineage>
        <taxon>Bacteria</taxon>
        <taxon>Bacillati</taxon>
        <taxon>Actinomycetota</taxon>
        <taxon>Actinomycetes</taxon>
        <taxon>Micrococcales</taxon>
        <taxon>Microbacteriaceae</taxon>
        <taxon>Microbacterium</taxon>
    </lineage>
</organism>
<accession>A0A0M2H148</accession>
<dbReference type="SUPFAM" id="SSF63380">
    <property type="entry name" value="Riboflavin synthase domain-like"/>
    <property type="match status" value="1"/>
</dbReference>
<evidence type="ECO:0000313" key="2">
    <source>
        <dbReference type="EMBL" id="KJL37735.1"/>
    </source>
</evidence>
<evidence type="ECO:0000313" key="3">
    <source>
        <dbReference type="Proteomes" id="UP000033956"/>
    </source>
</evidence>
<dbReference type="CDD" id="cd06193">
    <property type="entry name" value="siderophore_interacting"/>
    <property type="match status" value="1"/>
</dbReference>
<evidence type="ECO:0000259" key="1">
    <source>
        <dbReference type="PROSITE" id="PS51384"/>
    </source>
</evidence>
<dbReference type="InterPro" id="IPR039374">
    <property type="entry name" value="SIP_fam"/>
</dbReference>
<dbReference type="PROSITE" id="PS51384">
    <property type="entry name" value="FAD_FR"/>
    <property type="match status" value="1"/>
</dbReference>
<comment type="caution">
    <text evidence="2">The sequence shown here is derived from an EMBL/GenBank/DDBJ whole genome shotgun (WGS) entry which is preliminary data.</text>
</comment>
<dbReference type="Pfam" id="PF08021">
    <property type="entry name" value="FAD_binding_9"/>
    <property type="match status" value="1"/>
</dbReference>
<dbReference type="Pfam" id="PF04954">
    <property type="entry name" value="SIP"/>
    <property type="match status" value="1"/>
</dbReference>
<reference evidence="2 3" key="1">
    <citation type="submission" date="2015-02" db="EMBL/GenBank/DDBJ databases">
        <title>Draft genome sequences of ten Microbacterium spp. with emphasis on heavy metal contaminated environments.</title>
        <authorList>
            <person name="Corretto E."/>
        </authorList>
    </citation>
    <scope>NUCLEOTIDE SEQUENCE [LARGE SCALE GENOMIC DNA]</scope>
    <source>
        <strain evidence="2 3">DSM 12510</strain>
    </source>
</reference>
<dbReference type="InterPro" id="IPR013113">
    <property type="entry name" value="SIP_FAD-bd"/>
</dbReference>
<sequence length="262" mass="28333">MTDTTIRTFTLTRAGLDLKFRFARLVERTWQTDEYVRVRLRGDDLTGFDSPGADDHCRLFFPDRAVDTVDELRAAPSREYTPFAWGDDWVDIEFAIHGAPGDRGIAAEWAATAPLGAVAGIGGPRGSMLIDGRPDAWFLAGDETAVPAIRRFAAGMDADAVGTIIVEVPDSAHELAVDAPAGVDVSYAHRGEALGGTALAARLDALGESDRPAGDVFAFIATEQSIVKPGRALTIDRWGLDAERIVVKGYWKRGDVEFHAPH</sequence>
<dbReference type="GO" id="GO:0016491">
    <property type="term" value="F:oxidoreductase activity"/>
    <property type="evidence" value="ECO:0007669"/>
    <property type="project" value="InterPro"/>
</dbReference>
<dbReference type="Gene3D" id="3.40.50.80">
    <property type="entry name" value="Nucleotide-binding domain of ferredoxin-NADP reductase (FNR) module"/>
    <property type="match status" value="1"/>
</dbReference>
<dbReference type="PANTHER" id="PTHR30157:SF0">
    <property type="entry name" value="NADPH-DEPENDENT FERRIC-CHELATE REDUCTASE"/>
    <property type="match status" value="1"/>
</dbReference>
<dbReference type="InterPro" id="IPR017927">
    <property type="entry name" value="FAD-bd_FR_type"/>
</dbReference>
<proteinExistence type="predicted"/>
<dbReference type="EMBL" id="JYIZ01000057">
    <property type="protein sequence ID" value="KJL37735.1"/>
    <property type="molecule type" value="Genomic_DNA"/>
</dbReference>
<keyword evidence="3" id="KW-1185">Reference proteome</keyword>
<dbReference type="PANTHER" id="PTHR30157">
    <property type="entry name" value="FERRIC REDUCTASE, NADPH-DEPENDENT"/>
    <property type="match status" value="1"/>
</dbReference>
<protein>
    <submittedName>
        <fullName evidence="2">Vibriobactin utilization protein ViuB</fullName>
    </submittedName>
</protein>